<name>A0ABT5BSB9_9BACT</name>
<gene>
    <name evidence="2" type="ORF">POL58_49565</name>
</gene>
<protein>
    <submittedName>
        <fullName evidence="2">Beta-ketoacyl synthase N-terminal-like domain-containing protein</fullName>
    </submittedName>
</protein>
<dbReference type="RefSeq" id="WP_272011512.1">
    <property type="nucleotide sequence ID" value="NZ_JAQNDN010000028.1"/>
</dbReference>
<evidence type="ECO:0000313" key="3">
    <source>
        <dbReference type="Proteomes" id="UP001217838"/>
    </source>
</evidence>
<reference evidence="2 3" key="1">
    <citation type="submission" date="2022-11" db="EMBL/GenBank/DDBJ databases">
        <title>Minimal conservation of predation-associated metabolite biosynthetic gene clusters underscores biosynthetic potential of Myxococcota including descriptions for ten novel species: Archangium lansinium sp. nov., Myxococcus landrumus sp. nov., Nannocystis bai.</title>
        <authorList>
            <person name="Ahearne A."/>
            <person name="Stevens C."/>
            <person name="Dowd S."/>
        </authorList>
    </citation>
    <scope>NUCLEOTIDE SEQUENCE [LARGE SCALE GENOMIC DNA]</scope>
    <source>
        <strain evidence="2 3">NCELM</strain>
    </source>
</reference>
<comment type="caution">
    <text evidence="2">The sequence shown here is derived from an EMBL/GenBank/DDBJ whole genome shotgun (WGS) entry which is preliminary data.</text>
</comment>
<sequence length="356" mass="37134">MSEAAAVVLSVGLACPLGLRARPALAALRAGIRRFHERDDVFDLAGEPARACYLQSLDPNLSSGERAGFFAQHAVRDMLYSVAQTQVGRVSVYLAGAEPGRAASGAGSAEAVARVVARMLDSHSRWEIATAMPRFGQGAAGTFWALHSATQAIAHGETELALVGGADSLVDPSSLQSWAASNRLLGRSNGDGAIPGEGAAFVLLGPSRVDLARYGLARVHAVATAEQAAFAAYAPATGEGLTAVFRALQQQLDGRTDEIIVAQPPCVKWSREVSFASLRCAALMPEPFRHTWLGAALGDTGAASGALALVHAVAALQPWWRRAGRETCRRTLAAGMSEEGWVGAGLLASVREEAAT</sequence>
<feature type="domain" description="Beta-ketoacyl synthase-like N-terminal" evidence="1">
    <location>
        <begin position="140"/>
        <end position="205"/>
    </location>
</feature>
<dbReference type="Gene3D" id="3.40.47.10">
    <property type="match status" value="1"/>
</dbReference>
<evidence type="ECO:0000259" key="1">
    <source>
        <dbReference type="Pfam" id="PF00109"/>
    </source>
</evidence>
<accession>A0ABT5BSB9</accession>
<dbReference type="SUPFAM" id="SSF53901">
    <property type="entry name" value="Thiolase-like"/>
    <property type="match status" value="1"/>
</dbReference>
<proteinExistence type="predicted"/>
<evidence type="ECO:0000313" key="2">
    <source>
        <dbReference type="EMBL" id="MDC0675877.1"/>
    </source>
</evidence>
<dbReference type="Pfam" id="PF00109">
    <property type="entry name" value="ketoacyl-synt"/>
    <property type="match status" value="1"/>
</dbReference>
<dbReference type="InterPro" id="IPR016039">
    <property type="entry name" value="Thiolase-like"/>
</dbReference>
<dbReference type="EMBL" id="JAQNDN010000028">
    <property type="protein sequence ID" value="MDC0675877.1"/>
    <property type="molecule type" value="Genomic_DNA"/>
</dbReference>
<keyword evidence="3" id="KW-1185">Reference proteome</keyword>
<dbReference type="InterPro" id="IPR014030">
    <property type="entry name" value="Ketoacyl_synth_N"/>
</dbReference>
<organism evidence="2 3">
    <name type="scientific">Nannocystis radixulma</name>
    <dbReference type="NCBI Taxonomy" id="2995305"/>
    <lineage>
        <taxon>Bacteria</taxon>
        <taxon>Pseudomonadati</taxon>
        <taxon>Myxococcota</taxon>
        <taxon>Polyangia</taxon>
        <taxon>Nannocystales</taxon>
        <taxon>Nannocystaceae</taxon>
        <taxon>Nannocystis</taxon>
    </lineage>
</organism>
<dbReference type="Proteomes" id="UP001217838">
    <property type="component" value="Unassembled WGS sequence"/>
</dbReference>